<organism evidence="3 4">
    <name type="scientific">Floridaenema aerugineum BLCC-F46</name>
    <dbReference type="NCBI Taxonomy" id="3153654"/>
    <lineage>
        <taxon>Bacteria</taxon>
        <taxon>Bacillati</taxon>
        <taxon>Cyanobacteriota</taxon>
        <taxon>Cyanophyceae</taxon>
        <taxon>Oscillatoriophycideae</taxon>
        <taxon>Aerosakkonematales</taxon>
        <taxon>Aerosakkonemataceae</taxon>
        <taxon>Floridanema</taxon>
        <taxon>Floridanema aerugineum</taxon>
    </lineage>
</organism>
<dbReference type="RefSeq" id="WP_413269636.1">
    <property type="nucleotide sequence ID" value="NZ_JBHFNQ010000052.1"/>
</dbReference>
<evidence type="ECO:0000313" key="3">
    <source>
        <dbReference type="EMBL" id="MFB2876508.1"/>
    </source>
</evidence>
<gene>
    <name evidence="3" type="ORF">ACE1CC_06415</name>
</gene>
<dbReference type="InterPro" id="IPR036165">
    <property type="entry name" value="YefM-like_sf"/>
</dbReference>
<dbReference type="Gene3D" id="3.40.1620.10">
    <property type="entry name" value="YefM-like domain"/>
    <property type="match status" value="1"/>
</dbReference>
<evidence type="ECO:0000256" key="2">
    <source>
        <dbReference type="RuleBase" id="RU362080"/>
    </source>
</evidence>
<name>A0ABV4X2Q7_9CYAN</name>
<accession>A0ABV4X2Q7</accession>
<proteinExistence type="inferred from homology"/>
<dbReference type="Proteomes" id="UP001576774">
    <property type="component" value="Unassembled WGS sequence"/>
</dbReference>
<dbReference type="SUPFAM" id="SSF143120">
    <property type="entry name" value="YefM-like"/>
    <property type="match status" value="1"/>
</dbReference>
<protein>
    <recommendedName>
        <fullName evidence="2">Antitoxin</fullName>
    </recommendedName>
</protein>
<evidence type="ECO:0000313" key="4">
    <source>
        <dbReference type="Proteomes" id="UP001576774"/>
    </source>
</evidence>
<dbReference type="Pfam" id="PF02604">
    <property type="entry name" value="PhdYeFM_antitox"/>
    <property type="match status" value="1"/>
</dbReference>
<sequence length="87" mass="9754">MRSYTLTEASNHQEEIFEQASLEPVLVTQRSQPSHVIMSFDTYQHLIERLTKLEDKALGKVAQAALSQSSMVGTETFVESLKKLAIS</sequence>
<evidence type="ECO:0000256" key="1">
    <source>
        <dbReference type="ARBA" id="ARBA00009981"/>
    </source>
</evidence>
<reference evidence="3 4" key="1">
    <citation type="submission" date="2024-09" db="EMBL/GenBank/DDBJ databases">
        <title>Floridaenema gen nov. (Aerosakkonemataceae, Aerosakkonematales ord. nov., Cyanobacteria) from benthic tropical and subtropical fresh waters, with the description of four new species.</title>
        <authorList>
            <person name="Moretto J.A."/>
            <person name="Berthold D.E."/>
            <person name="Lefler F.W."/>
            <person name="Huang I.-S."/>
            <person name="Laughinghouse H. IV."/>
        </authorList>
    </citation>
    <scope>NUCLEOTIDE SEQUENCE [LARGE SCALE GENOMIC DNA]</scope>
    <source>
        <strain evidence="3 4">BLCC-F46</strain>
    </source>
</reference>
<comment type="function">
    <text evidence="2">Antitoxin component of a type II toxin-antitoxin (TA) system.</text>
</comment>
<dbReference type="EMBL" id="JBHFNQ010000052">
    <property type="protein sequence ID" value="MFB2876508.1"/>
    <property type="molecule type" value="Genomic_DNA"/>
</dbReference>
<comment type="similarity">
    <text evidence="1 2">Belongs to the phD/YefM antitoxin family.</text>
</comment>
<keyword evidence="4" id="KW-1185">Reference proteome</keyword>
<dbReference type="NCBIfam" id="TIGR01552">
    <property type="entry name" value="phd_fam"/>
    <property type="match status" value="1"/>
</dbReference>
<dbReference type="InterPro" id="IPR006442">
    <property type="entry name" value="Antitoxin_Phd/YefM"/>
</dbReference>
<comment type="caution">
    <text evidence="3">The sequence shown here is derived from an EMBL/GenBank/DDBJ whole genome shotgun (WGS) entry which is preliminary data.</text>
</comment>